<dbReference type="Proteomes" id="UP000703893">
    <property type="component" value="Unassembled WGS sequence"/>
</dbReference>
<organism evidence="1 2">
    <name type="scientific">Candidatus Tanganyikabacteria bacterium</name>
    <dbReference type="NCBI Taxonomy" id="2961651"/>
    <lineage>
        <taxon>Bacteria</taxon>
        <taxon>Bacillati</taxon>
        <taxon>Candidatus Sericytochromatia</taxon>
        <taxon>Candidatus Tanganyikabacteria</taxon>
    </lineage>
</organism>
<sequence>PDPSLSKVVATGFDKPVQELLGYKTYELEEGKSPVSAASLDENSKAGAADGLVYSSGGSRGGAAASSASGRELEISGSSRIAAAGGARNVDLKDLLALGDVFFGSKGNKRLFRFEVAAAGEGKVLAIFPLDGAGKHDRSAGAAWALNAKNQASGNQVTGSGVSGAISGVHAAGASLKLLGVFQNKLTGDTANNLDLSAGGND</sequence>
<name>A0A938BM63_9BACT</name>
<evidence type="ECO:0000313" key="1">
    <source>
        <dbReference type="EMBL" id="MBM3273963.1"/>
    </source>
</evidence>
<gene>
    <name evidence="1" type="ORF">FJZ00_02330</name>
</gene>
<comment type="caution">
    <text evidence="1">The sequence shown here is derived from an EMBL/GenBank/DDBJ whole genome shotgun (WGS) entry which is preliminary data.</text>
</comment>
<reference evidence="1 2" key="1">
    <citation type="submission" date="2019-03" db="EMBL/GenBank/DDBJ databases">
        <title>Lake Tanganyika Metagenome-Assembled Genomes (MAGs).</title>
        <authorList>
            <person name="Tran P."/>
        </authorList>
    </citation>
    <scope>NUCLEOTIDE SEQUENCE [LARGE SCALE GENOMIC DNA]</scope>
    <source>
        <strain evidence="1">K_DeepCast_65m_m2_236</strain>
    </source>
</reference>
<evidence type="ECO:0000313" key="2">
    <source>
        <dbReference type="Proteomes" id="UP000703893"/>
    </source>
</evidence>
<protein>
    <submittedName>
        <fullName evidence="1">Uncharacterized protein</fullName>
    </submittedName>
</protein>
<dbReference type="EMBL" id="VGJX01000086">
    <property type="protein sequence ID" value="MBM3273963.1"/>
    <property type="molecule type" value="Genomic_DNA"/>
</dbReference>
<proteinExistence type="predicted"/>
<feature type="non-terminal residue" evidence="1">
    <location>
        <position position="1"/>
    </location>
</feature>
<dbReference type="AlphaFoldDB" id="A0A938BM63"/>
<accession>A0A938BM63</accession>